<dbReference type="InterPro" id="IPR000914">
    <property type="entry name" value="SBP_5_dom"/>
</dbReference>
<evidence type="ECO:0000259" key="6">
    <source>
        <dbReference type="Pfam" id="PF00496"/>
    </source>
</evidence>
<accession>A0A844QCJ5</accession>
<dbReference type="PANTHER" id="PTHR30290">
    <property type="entry name" value="PERIPLASMIC BINDING COMPONENT OF ABC TRANSPORTER"/>
    <property type="match status" value="1"/>
</dbReference>
<comment type="caution">
    <text evidence="7">The sequence shown here is derived from an EMBL/GenBank/DDBJ whole genome shotgun (WGS) entry which is preliminary data.</text>
</comment>
<dbReference type="GO" id="GO:0043190">
    <property type="term" value="C:ATP-binding cassette (ABC) transporter complex"/>
    <property type="evidence" value="ECO:0007669"/>
    <property type="project" value="InterPro"/>
</dbReference>
<dbReference type="Proteomes" id="UP000463224">
    <property type="component" value="Unassembled WGS sequence"/>
</dbReference>
<dbReference type="GO" id="GO:0030288">
    <property type="term" value="C:outer membrane-bounded periplasmic space"/>
    <property type="evidence" value="ECO:0007669"/>
    <property type="project" value="UniProtKB-ARBA"/>
</dbReference>
<dbReference type="Pfam" id="PF00496">
    <property type="entry name" value="SBP_bac_5"/>
    <property type="match status" value="1"/>
</dbReference>
<evidence type="ECO:0000256" key="2">
    <source>
        <dbReference type="ARBA" id="ARBA00005695"/>
    </source>
</evidence>
<dbReference type="Gene3D" id="3.90.76.10">
    <property type="entry name" value="Dipeptide-binding Protein, Domain 1"/>
    <property type="match status" value="1"/>
</dbReference>
<dbReference type="InterPro" id="IPR039424">
    <property type="entry name" value="SBP_5"/>
</dbReference>
<feature type="chain" id="PRO_5032407427" evidence="5">
    <location>
        <begin position="29"/>
        <end position="507"/>
    </location>
</feature>
<evidence type="ECO:0000256" key="3">
    <source>
        <dbReference type="ARBA" id="ARBA00022448"/>
    </source>
</evidence>
<protein>
    <submittedName>
        <fullName evidence="7">ABC transporter substrate-binding protein</fullName>
    </submittedName>
</protein>
<dbReference type="Gene3D" id="3.10.105.10">
    <property type="entry name" value="Dipeptide-binding Protein, Domain 3"/>
    <property type="match status" value="1"/>
</dbReference>
<dbReference type="PANTHER" id="PTHR30290:SF9">
    <property type="entry name" value="OLIGOPEPTIDE-BINDING PROTEIN APPA"/>
    <property type="match status" value="1"/>
</dbReference>
<name>A0A844QCJ5_9HYPH</name>
<evidence type="ECO:0000313" key="8">
    <source>
        <dbReference type="Proteomes" id="UP000463224"/>
    </source>
</evidence>
<dbReference type="SUPFAM" id="SSF53850">
    <property type="entry name" value="Periplasmic binding protein-like II"/>
    <property type="match status" value="1"/>
</dbReference>
<dbReference type="EMBL" id="WPHG01000001">
    <property type="protein sequence ID" value="MVA96972.1"/>
    <property type="molecule type" value="Genomic_DNA"/>
</dbReference>
<dbReference type="CDD" id="cd08515">
    <property type="entry name" value="PBP2_NikA_DppA_OppA_like_10"/>
    <property type="match status" value="1"/>
</dbReference>
<dbReference type="Gene3D" id="3.40.190.10">
    <property type="entry name" value="Periplasmic binding protein-like II"/>
    <property type="match status" value="1"/>
</dbReference>
<keyword evidence="4 5" id="KW-0732">Signal</keyword>
<organism evidence="7 8">
    <name type="scientific">Nitratireductor arenosus</name>
    <dbReference type="NCBI Taxonomy" id="2682096"/>
    <lineage>
        <taxon>Bacteria</taxon>
        <taxon>Pseudomonadati</taxon>
        <taxon>Pseudomonadota</taxon>
        <taxon>Alphaproteobacteria</taxon>
        <taxon>Hyphomicrobiales</taxon>
        <taxon>Phyllobacteriaceae</taxon>
        <taxon>Nitratireductor</taxon>
    </lineage>
</organism>
<dbReference type="AlphaFoldDB" id="A0A844QCJ5"/>
<sequence length="507" mass="56524">MMRMGLVRSAVLGVSVALLATTAQPALSGPGDDTLNVVWEREQTTLDVYYFTDHTGLTLIKNVWDGLVERDPQTGEYIGNLATSWEWENDTSLVMDLRRGVTFHNGEPFDADDVVYTLNYVTDPANKVLLLQMVNWIKGAEKIDQYKVRIFLKQPFPPVLEYLSLGVPIYPNEYYAEVGTEGMGKEPVGTGPYKVVAFEPGREYVLERFDDYFEGGAKPRAQIKTVKVSTVKDTNLQIGKLMTGQVDFLWRLQADQADQLRQSTEFQIVSVPTIRTAFMLFTVDGADGPFSDVRVRRAFGHAINREAIAKNLLRGESTVVDTLCSPIQVACPDAGTVYDYDPEKARRLLAEAGYEDGFDMELATPSFRYISEAIVGDLKQVGINASLKSLVWATFRDQWVSGELPAFVFNTGFWGIGDAAIAFGTYHGGMPQDMANDPEVNALLEQASVMYDLEQRTAVYGKAQNIVLDNAYWLPLAGFSVNFALSPQLSFQPTSDEVNRFYLASWK</sequence>
<comment type="similarity">
    <text evidence="2">Belongs to the bacterial solute-binding protein 5 family.</text>
</comment>
<comment type="subcellular location">
    <subcellularLocation>
        <location evidence="1">Periplasm</location>
    </subcellularLocation>
</comment>
<gene>
    <name evidence="7" type="ORF">GN330_06885</name>
</gene>
<evidence type="ECO:0000313" key="7">
    <source>
        <dbReference type="EMBL" id="MVA96972.1"/>
    </source>
</evidence>
<dbReference type="PIRSF" id="PIRSF002741">
    <property type="entry name" value="MppA"/>
    <property type="match status" value="1"/>
</dbReference>
<dbReference type="GO" id="GO:1904680">
    <property type="term" value="F:peptide transmembrane transporter activity"/>
    <property type="evidence" value="ECO:0007669"/>
    <property type="project" value="TreeGrafter"/>
</dbReference>
<dbReference type="InterPro" id="IPR030678">
    <property type="entry name" value="Peptide/Ni-bd"/>
</dbReference>
<feature type="domain" description="Solute-binding protein family 5" evidence="6">
    <location>
        <begin position="76"/>
        <end position="418"/>
    </location>
</feature>
<evidence type="ECO:0000256" key="4">
    <source>
        <dbReference type="ARBA" id="ARBA00022729"/>
    </source>
</evidence>
<evidence type="ECO:0000256" key="1">
    <source>
        <dbReference type="ARBA" id="ARBA00004418"/>
    </source>
</evidence>
<evidence type="ECO:0000256" key="5">
    <source>
        <dbReference type="SAM" id="SignalP"/>
    </source>
</evidence>
<keyword evidence="8" id="KW-1185">Reference proteome</keyword>
<feature type="signal peptide" evidence="5">
    <location>
        <begin position="1"/>
        <end position="28"/>
    </location>
</feature>
<proteinExistence type="inferred from homology"/>
<keyword evidence="3" id="KW-0813">Transport</keyword>
<reference evidence="7 8" key="1">
    <citation type="submission" date="2019-12" db="EMBL/GenBank/DDBJ databases">
        <title>Nitratireductor arenosus sp. nov., Isolated from sea sand, Jeju island, South Korea.</title>
        <authorList>
            <person name="Kim W."/>
        </authorList>
    </citation>
    <scope>NUCLEOTIDE SEQUENCE [LARGE SCALE GENOMIC DNA]</scope>
    <source>
        <strain evidence="7 8">CAU 1489</strain>
    </source>
</reference>
<dbReference type="GO" id="GO:0015833">
    <property type="term" value="P:peptide transport"/>
    <property type="evidence" value="ECO:0007669"/>
    <property type="project" value="TreeGrafter"/>
</dbReference>